<dbReference type="GO" id="GO:0002682">
    <property type="term" value="P:regulation of immune system process"/>
    <property type="evidence" value="ECO:0007669"/>
    <property type="project" value="TreeGrafter"/>
</dbReference>
<evidence type="ECO:0000256" key="5">
    <source>
        <dbReference type="ARBA" id="ARBA00023015"/>
    </source>
</evidence>
<feature type="domain" description="C2H2-type" evidence="10">
    <location>
        <begin position="223"/>
        <end position="250"/>
    </location>
</feature>
<dbReference type="EMBL" id="PZQS01000002">
    <property type="protein sequence ID" value="PVD35891.1"/>
    <property type="molecule type" value="Genomic_DNA"/>
</dbReference>
<keyword evidence="8" id="KW-0863">Zinc-finger</keyword>
<keyword evidence="3" id="KW-0677">Repeat</keyword>
<accession>A0A2T7PR40</accession>
<dbReference type="SUPFAM" id="SSF57667">
    <property type="entry name" value="beta-beta-alpha zinc fingers"/>
    <property type="match status" value="1"/>
</dbReference>
<evidence type="ECO:0000256" key="3">
    <source>
        <dbReference type="ARBA" id="ARBA00022737"/>
    </source>
</evidence>
<evidence type="ECO:0000256" key="6">
    <source>
        <dbReference type="ARBA" id="ARBA00023163"/>
    </source>
</evidence>
<organism evidence="11 12">
    <name type="scientific">Pomacea canaliculata</name>
    <name type="common">Golden apple snail</name>
    <dbReference type="NCBI Taxonomy" id="400727"/>
    <lineage>
        <taxon>Eukaryota</taxon>
        <taxon>Metazoa</taxon>
        <taxon>Spiralia</taxon>
        <taxon>Lophotrochozoa</taxon>
        <taxon>Mollusca</taxon>
        <taxon>Gastropoda</taxon>
        <taxon>Caenogastropoda</taxon>
        <taxon>Architaenioglossa</taxon>
        <taxon>Ampullarioidea</taxon>
        <taxon>Ampullariidae</taxon>
        <taxon>Pomacea</taxon>
    </lineage>
</organism>
<evidence type="ECO:0000256" key="1">
    <source>
        <dbReference type="ARBA" id="ARBA00004123"/>
    </source>
</evidence>
<gene>
    <name evidence="11" type="ORF">C0Q70_02860</name>
</gene>
<dbReference type="Proteomes" id="UP000245119">
    <property type="component" value="Linkage Group LG2"/>
</dbReference>
<dbReference type="Gene3D" id="3.30.160.60">
    <property type="entry name" value="Classic Zinc Finger"/>
    <property type="match status" value="2"/>
</dbReference>
<dbReference type="PANTHER" id="PTHR24399">
    <property type="entry name" value="ZINC FINGER AND BTB DOMAIN-CONTAINING"/>
    <property type="match status" value="1"/>
</dbReference>
<dbReference type="InterPro" id="IPR036236">
    <property type="entry name" value="Znf_C2H2_sf"/>
</dbReference>
<feature type="region of interest" description="Disordered" evidence="9">
    <location>
        <begin position="1"/>
        <end position="89"/>
    </location>
</feature>
<dbReference type="GO" id="GO:0001817">
    <property type="term" value="P:regulation of cytokine production"/>
    <property type="evidence" value="ECO:0007669"/>
    <property type="project" value="TreeGrafter"/>
</dbReference>
<dbReference type="OrthoDB" id="7491548at2759"/>
<keyword evidence="6" id="KW-0804">Transcription</keyword>
<feature type="domain" description="C2H2-type" evidence="10">
    <location>
        <begin position="196"/>
        <end position="223"/>
    </location>
</feature>
<dbReference type="PANTHER" id="PTHR24399:SF23">
    <property type="entry name" value="C2H2-TYPE DOMAIN-CONTAINING PROTEIN"/>
    <property type="match status" value="1"/>
</dbReference>
<dbReference type="InterPro" id="IPR013087">
    <property type="entry name" value="Znf_C2H2_type"/>
</dbReference>
<evidence type="ECO:0000256" key="7">
    <source>
        <dbReference type="ARBA" id="ARBA00023242"/>
    </source>
</evidence>
<comment type="subcellular location">
    <subcellularLocation>
        <location evidence="1">Nucleus</location>
    </subcellularLocation>
</comment>
<evidence type="ECO:0000256" key="8">
    <source>
        <dbReference type="PROSITE-ProRule" id="PRU00042"/>
    </source>
</evidence>
<keyword evidence="5" id="KW-0805">Transcription regulation</keyword>
<evidence type="ECO:0000259" key="10">
    <source>
        <dbReference type="PROSITE" id="PS50157"/>
    </source>
</evidence>
<dbReference type="SMART" id="SM00355">
    <property type="entry name" value="ZnF_C2H2"/>
    <property type="match status" value="3"/>
</dbReference>
<sequence length="463" mass="51054">MVVGVAVDNEDHTEEAPALGVDSKTELLVKKRSASNESVGKRDEKPEDKKENSLSFSNTNCDAGSKKEELSKGEKPVVKEEKEKEIRESVPQLTLPLEKVVVKEEKDAIKEEDKEEKKKEGKDDEGLEKYLESSDTVVIYPEPVSDHDENSTAEDAQGNTEEEYTLKCVHCTETFVRASLLRDHMRAVHPDMPVKYLCPKCDDTFLLKSHLDKHLALHSPTSQVCKVCNKMFANVYRLQRHMISHDESSYSSHMNSKKCWVLNMKGRRMDRNGNTADNTASSLMYQSVGIGFSQSASGGGGSMQSSPPGAYPSQFLKYDARGAVVPTLYSPPMTSAGFGAYSMLGVAAGKHLPVPVPAHHHPHSHPLLAASLPAPPIACPKLPDMPPSPAYSRTQISPDVNFNTQLFNPASGEKVLALNKSSSKEQDSNSFDMDKVKVKKENIDEAIKEEVDQKDTADSPERN</sequence>
<proteinExistence type="predicted"/>
<name>A0A2T7PR40_POMCA</name>
<dbReference type="Pfam" id="PF13894">
    <property type="entry name" value="zf-C2H2_4"/>
    <property type="match status" value="1"/>
</dbReference>
<dbReference type="GO" id="GO:0008270">
    <property type="term" value="F:zinc ion binding"/>
    <property type="evidence" value="ECO:0007669"/>
    <property type="project" value="UniProtKB-KW"/>
</dbReference>
<dbReference type="PROSITE" id="PS50157">
    <property type="entry name" value="ZINC_FINGER_C2H2_2"/>
    <property type="match status" value="3"/>
</dbReference>
<keyword evidence="2" id="KW-0479">Metal-binding</keyword>
<dbReference type="STRING" id="400727.A0A2T7PR40"/>
<feature type="compositionally biased region" description="Basic and acidic residues" evidence="9">
    <location>
        <begin position="64"/>
        <end position="88"/>
    </location>
</feature>
<dbReference type="GO" id="GO:0005654">
    <property type="term" value="C:nucleoplasm"/>
    <property type="evidence" value="ECO:0007669"/>
    <property type="project" value="TreeGrafter"/>
</dbReference>
<keyword evidence="7" id="KW-0539">Nucleus</keyword>
<evidence type="ECO:0000256" key="9">
    <source>
        <dbReference type="SAM" id="MobiDB-lite"/>
    </source>
</evidence>
<dbReference type="Pfam" id="PF00096">
    <property type="entry name" value="zf-C2H2"/>
    <property type="match status" value="1"/>
</dbReference>
<feature type="compositionally biased region" description="Polar residues" evidence="9">
    <location>
        <begin position="53"/>
        <end position="62"/>
    </location>
</feature>
<dbReference type="PROSITE" id="PS00028">
    <property type="entry name" value="ZINC_FINGER_C2H2_1"/>
    <property type="match status" value="2"/>
</dbReference>
<protein>
    <recommendedName>
        <fullName evidence="10">C2H2-type domain-containing protein</fullName>
    </recommendedName>
</protein>
<feature type="compositionally biased region" description="Basic and acidic residues" evidence="9">
    <location>
        <begin position="39"/>
        <end position="52"/>
    </location>
</feature>
<dbReference type="AlphaFoldDB" id="A0A2T7PR40"/>
<dbReference type="GO" id="GO:0000978">
    <property type="term" value="F:RNA polymerase II cis-regulatory region sequence-specific DNA binding"/>
    <property type="evidence" value="ECO:0007669"/>
    <property type="project" value="TreeGrafter"/>
</dbReference>
<keyword evidence="4" id="KW-0862">Zinc</keyword>
<feature type="compositionally biased region" description="Basic and acidic residues" evidence="9">
    <location>
        <begin position="422"/>
        <end position="438"/>
    </location>
</feature>
<feature type="domain" description="C2H2-type" evidence="10">
    <location>
        <begin position="166"/>
        <end position="189"/>
    </location>
</feature>
<reference evidence="11 12" key="1">
    <citation type="submission" date="2018-04" db="EMBL/GenBank/DDBJ databases">
        <title>The genome of golden apple snail Pomacea canaliculata provides insight into stress tolerance and invasive adaptation.</title>
        <authorList>
            <person name="Liu C."/>
            <person name="Liu B."/>
            <person name="Ren Y."/>
            <person name="Zhang Y."/>
            <person name="Wang H."/>
            <person name="Li S."/>
            <person name="Jiang F."/>
            <person name="Yin L."/>
            <person name="Zhang G."/>
            <person name="Qian W."/>
            <person name="Fan W."/>
        </authorList>
    </citation>
    <scope>NUCLEOTIDE SEQUENCE [LARGE SCALE GENOMIC DNA]</scope>
    <source>
        <strain evidence="11">SZHN2017</strain>
        <tissue evidence="11">Muscle</tissue>
    </source>
</reference>
<feature type="region of interest" description="Disordered" evidence="9">
    <location>
        <begin position="107"/>
        <end position="132"/>
    </location>
</feature>
<evidence type="ECO:0000256" key="4">
    <source>
        <dbReference type="ARBA" id="ARBA00022833"/>
    </source>
</evidence>
<feature type="region of interest" description="Disordered" evidence="9">
    <location>
        <begin position="444"/>
        <end position="463"/>
    </location>
</feature>
<dbReference type="GO" id="GO:0001227">
    <property type="term" value="F:DNA-binding transcription repressor activity, RNA polymerase II-specific"/>
    <property type="evidence" value="ECO:0007669"/>
    <property type="project" value="TreeGrafter"/>
</dbReference>
<evidence type="ECO:0000313" key="12">
    <source>
        <dbReference type="Proteomes" id="UP000245119"/>
    </source>
</evidence>
<comment type="caution">
    <text evidence="11">The sequence shown here is derived from an EMBL/GenBank/DDBJ whole genome shotgun (WGS) entry which is preliminary data.</text>
</comment>
<feature type="region of interest" description="Disordered" evidence="9">
    <location>
        <begin position="417"/>
        <end position="438"/>
    </location>
</feature>
<evidence type="ECO:0000313" key="11">
    <source>
        <dbReference type="EMBL" id="PVD35891.1"/>
    </source>
</evidence>
<evidence type="ECO:0000256" key="2">
    <source>
        <dbReference type="ARBA" id="ARBA00022723"/>
    </source>
</evidence>
<keyword evidence="12" id="KW-1185">Reference proteome</keyword>